<feature type="domain" description="Metaxin glutathione S-transferase" evidence="3">
    <location>
        <begin position="224"/>
        <end position="285"/>
    </location>
</feature>
<dbReference type="SFLD" id="SFLDG01180">
    <property type="entry name" value="SUF1"/>
    <property type="match status" value="1"/>
</dbReference>
<dbReference type="Pfam" id="PF17171">
    <property type="entry name" value="GST_C_6"/>
    <property type="match status" value="1"/>
</dbReference>
<dbReference type="CDD" id="cd03193">
    <property type="entry name" value="GST_C_Metaxin"/>
    <property type="match status" value="1"/>
</dbReference>
<dbReference type="InterPro" id="IPR026928">
    <property type="entry name" value="FAX/IsoI-like"/>
</dbReference>
<dbReference type="Proteomes" id="UP000887575">
    <property type="component" value="Unassembled WGS sequence"/>
</dbReference>
<name>A0AAF3EF21_9BILA</name>
<sequence length="734" mass="82215">MPCKEWSLSCLKSQFDTLPGWGKAAVGVAAGLVLYIPYKYLTTRPRKSPYKEDYKPGVVYLYQFYRTSATPNVSNYCLKLETWLRMADIHYEIVPAPIFLRSKEGTMPFVELDGIEYYDSAFTISNLTSALNKSSLEDHLTDEQKAVSRAFEKMTENSFNISHIPLRLEHIGEIIATLPNIFGFLRPLVGVIASRDVSTRYKAVLAASAYGKHTREETIIIGCDDLKAISTYLGNKHFFTGFKPTRIDACLFGFLSQIVYAPYPNEHTKYIQENAHNLIDYVNRIKARFWPDWEECTKNFSTTTKKPVEPVILDEKSKYTLYEEADEETTTHKDSDYDGIPDFDEGLYTNVFQGAGGSLFTNQSKFSCPKIKPDLHTGDTIATLSPEDIEIIAAMGGSIAAGRGLWDPPQIEFRGASFAIGGDASIDGLLTIPNILLQFNGHLQGFNVAESGAMTEDLPQQAHEVVGRLRGQMPLSVLSKRWVLLIIQIGTEEMCSCHQPSMSAMRHTLGILRKGIPRCLVVIVGPIHIASSYSQNVNILKGDACKCLNTITKSEYVSLVKEWHDLFHTVQDEINNLKYPTFGVLAMTQLNIHSRDPKSLIVEGLPLLNRKGHTYAAQYVWNRLMMGPKFDVSEAVFSRDGYYCPSIGCPYFRTPLNFNSCTITTEFEFQQFLAALPAPVTMRPTRVEAMQKHLGTIIIVVVLLCFLSVTTLGTVFYCHGLKATKGRFESVQGV</sequence>
<dbReference type="PANTHER" id="PTHR21325:SF23">
    <property type="entry name" value="LIPASE_GDSL DOMAIN-CONTAINING PROTEIN"/>
    <property type="match status" value="1"/>
</dbReference>
<dbReference type="AlphaFoldDB" id="A0AAF3EF21"/>
<reference evidence="6" key="1">
    <citation type="submission" date="2024-02" db="UniProtKB">
        <authorList>
            <consortium name="WormBaseParasite"/>
        </authorList>
    </citation>
    <scope>IDENTIFICATION</scope>
</reference>
<evidence type="ECO:0000259" key="3">
    <source>
        <dbReference type="Pfam" id="PF17171"/>
    </source>
</evidence>
<dbReference type="InterPro" id="IPR012336">
    <property type="entry name" value="Thioredoxin-like_fold"/>
</dbReference>
<dbReference type="Pfam" id="PF00657">
    <property type="entry name" value="Lipase_GDSL"/>
    <property type="match status" value="1"/>
</dbReference>
<keyword evidence="2" id="KW-0472">Membrane</keyword>
<dbReference type="GO" id="GO:0006644">
    <property type="term" value="P:phospholipid metabolic process"/>
    <property type="evidence" value="ECO:0007669"/>
    <property type="project" value="TreeGrafter"/>
</dbReference>
<keyword evidence="5" id="KW-1185">Reference proteome</keyword>
<dbReference type="InterPro" id="IPR001087">
    <property type="entry name" value="GDSL"/>
</dbReference>
<accession>A0AAF3EF21</accession>
<evidence type="ECO:0000259" key="4">
    <source>
        <dbReference type="Pfam" id="PF17172"/>
    </source>
</evidence>
<dbReference type="SUPFAM" id="SSF47616">
    <property type="entry name" value="GST C-terminal domain-like"/>
    <property type="match status" value="1"/>
</dbReference>
<evidence type="ECO:0000313" key="5">
    <source>
        <dbReference type="Proteomes" id="UP000887575"/>
    </source>
</evidence>
<dbReference type="SUPFAM" id="SSF52266">
    <property type="entry name" value="SGNH hydrolase"/>
    <property type="match status" value="1"/>
</dbReference>
<dbReference type="SFLD" id="SFLDG01200">
    <property type="entry name" value="SUF1.1"/>
    <property type="match status" value="1"/>
</dbReference>
<feature type="domain" description="Thioredoxin-like fold" evidence="4">
    <location>
        <begin position="76"/>
        <end position="159"/>
    </location>
</feature>
<protein>
    <submittedName>
        <fullName evidence="6">Uncharacterized protein</fullName>
    </submittedName>
</protein>
<dbReference type="InterPro" id="IPR036282">
    <property type="entry name" value="Glutathione-S-Trfase_C_sf"/>
</dbReference>
<dbReference type="InterPro" id="IPR040079">
    <property type="entry name" value="Glutathione_S-Trfase"/>
</dbReference>
<keyword evidence="2" id="KW-0812">Transmembrane</keyword>
<dbReference type="WBParaSite" id="MBELARI_LOCUS12557">
    <property type="protein sequence ID" value="MBELARI_LOCUS12557"/>
    <property type="gene ID" value="MBELARI_LOCUS12557"/>
</dbReference>
<keyword evidence="2" id="KW-1133">Transmembrane helix</keyword>
<evidence type="ECO:0000256" key="2">
    <source>
        <dbReference type="SAM" id="Phobius"/>
    </source>
</evidence>
<evidence type="ECO:0000313" key="6">
    <source>
        <dbReference type="WBParaSite" id="MBELARI_LOCUS12557"/>
    </source>
</evidence>
<evidence type="ECO:0000256" key="1">
    <source>
        <dbReference type="ARBA" id="ARBA00006475"/>
    </source>
</evidence>
<organism evidence="5 6">
    <name type="scientific">Mesorhabditis belari</name>
    <dbReference type="NCBI Taxonomy" id="2138241"/>
    <lineage>
        <taxon>Eukaryota</taxon>
        <taxon>Metazoa</taxon>
        <taxon>Ecdysozoa</taxon>
        <taxon>Nematoda</taxon>
        <taxon>Chromadorea</taxon>
        <taxon>Rhabditida</taxon>
        <taxon>Rhabditina</taxon>
        <taxon>Rhabditomorpha</taxon>
        <taxon>Rhabditoidea</taxon>
        <taxon>Rhabditidae</taxon>
        <taxon>Mesorhabditinae</taxon>
        <taxon>Mesorhabditis</taxon>
    </lineage>
</organism>
<proteinExistence type="inferred from homology"/>
<feature type="transmembrane region" description="Helical" evidence="2">
    <location>
        <begin position="694"/>
        <end position="717"/>
    </location>
</feature>
<dbReference type="InterPro" id="IPR033468">
    <property type="entry name" value="Metaxin_GST"/>
</dbReference>
<dbReference type="GO" id="GO:0004620">
    <property type="term" value="F:phospholipase activity"/>
    <property type="evidence" value="ECO:0007669"/>
    <property type="project" value="InterPro"/>
</dbReference>
<dbReference type="InterPro" id="IPR038885">
    <property type="entry name" value="PLB1"/>
</dbReference>
<comment type="similarity">
    <text evidence="1">Belongs to the FAX family.</text>
</comment>
<dbReference type="Pfam" id="PF17172">
    <property type="entry name" value="GST_N_4"/>
    <property type="match status" value="1"/>
</dbReference>
<dbReference type="PANTHER" id="PTHR21325">
    <property type="entry name" value="PHOSPHOLIPASE B, PLB1"/>
    <property type="match status" value="1"/>
</dbReference>
<dbReference type="SFLD" id="SFLDS00019">
    <property type="entry name" value="Glutathione_Transferase_(cytos"/>
    <property type="match status" value="1"/>
</dbReference>